<dbReference type="EMBL" id="CP010836">
    <property type="protein sequence ID" value="AJP74587.1"/>
    <property type="molecule type" value="Genomic_DNA"/>
</dbReference>
<reference evidence="8 9" key="1">
    <citation type="journal article" date="2015" name="Int. J. Syst. Evol. Microbiol.">
        <title>Sphingomonas hengshuiensis sp. nov., isolated from lake wetland.</title>
        <authorList>
            <person name="Wei S."/>
            <person name="Wang T."/>
            <person name="Liu H."/>
            <person name="Zhang C."/>
            <person name="Guo J."/>
            <person name="Wang Q."/>
            <person name="Liang K."/>
            <person name="Zhang Z."/>
        </authorList>
    </citation>
    <scope>NUCLEOTIDE SEQUENCE [LARGE SCALE GENOMIC DNA]</scope>
    <source>
        <strain evidence="8 9">WHSC-8</strain>
    </source>
</reference>
<dbReference type="PANTHER" id="PTHR38459:SF1">
    <property type="entry name" value="PROPHAGE BACTOPRENOL-LINKED GLUCOSE TRANSLOCASE HOMOLOG"/>
    <property type="match status" value="1"/>
</dbReference>
<evidence type="ECO:0000256" key="2">
    <source>
        <dbReference type="ARBA" id="ARBA00009399"/>
    </source>
</evidence>
<proteinExistence type="inferred from homology"/>
<gene>
    <name evidence="8" type="ORF">TS85_16650</name>
</gene>
<dbReference type="Proteomes" id="UP000032300">
    <property type="component" value="Chromosome"/>
</dbReference>
<comment type="similarity">
    <text evidence="2">Belongs to the GtrA family.</text>
</comment>
<evidence type="ECO:0000256" key="1">
    <source>
        <dbReference type="ARBA" id="ARBA00004141"/>
    </source>
</evidence>
<evidence type="ECO:0000259" key="7">
    <source>
        <dbReference type="Pfam" id="PF04138"/>
    </source>
</evidence>
<dbReference type="PANTHER" id="PTHR38459">
    <property type="entry name" value="PROPHAGE BACTOPRENOL-LINKED GLUCOSE TRANSLOCASE HOMOLOG"/>
    <property type="match status" value="1"/>
</dbReference>
<evidence type="ECO:0000256" key="4">
    <source>
        <dbReference type="ARBA" id="ARBA00022989"/>
    </source>
</evidence>
<feature type="domain" description="GtrA/DPMS transmembrane" evidence="7">
    <location>
        <begin position="7"/>
        <end position="124"/>
    </location>
</feature>
<feature type="transmembrane region" description="Helical" evidence="6">
    <location>
        <begin position="73"/>
        <end position="95"/>
    </location>
</feature>
<reference evidence="8 9" key="2">
    <citation type="submission" date="2015-02" db="EMBL/GenBank/DDBJ databases">
        <title>The complete genome of Sphingomonas hengshuiensis sp. WHSC-8 isolated from soil of Hengshui Lake.</title>
        <authorList>
            <person name="Wei S."/>
            <person name="Guo J."/>
            <person name="Su C."/>
            <person name="Wu R."/>
            <person name="Zhang Z."/>
            <person name="Liang K."/>
            <person name="Li H."/>
            <person name="Wang T."/>
            <person name="Liu H."/>
            <person name="Zhang C."/>
            <person name="Li Z."/>
            <person name="Wang Q."/>
            <person name="Meng J."/>
        </authorList>
    </citation>
    <scope>NUCLEOTIDE SEQUENCE [LARGE SCALE GENOMIC DNA]</scope>
    <source>
        <strain evidence="8 9">WHSC-8</strain>
    </source>
</reference>
<sequence length="125" mass="13677">MLGQLIRFGIAGGLSTIVYAAAYWPLATFVIHPVAASLVGFVCAVIFGYFMHSAWSFKGHGADTRSLKTQSKFFAVQSLSMVLNAGFTWLLTGPLVHGPTWWPLVPAVCVTPLATFWLNRRLVFS</sequence>
<dbReference type="AlphaFoldDB" id="A0A7U5BG06"/>
<dbReference type="Pfam" id="PF04138">
    <property type="entry name" value="GtrA_DPMS_TM"/>
    <property type="match status" value="1"/>
</dbReference>
<evidence type="ECO:0000313" key="9">
    <source>
        <dbReference type="Proteomes" id="UP000032300"/>
    </source>
</evidence>
<dbReference type="InterPro" id="IPR051401">
    <property type="entry name" value="GtrA_CellWall_Glycosyl"/>
</dbReference>
<name>A0A7U5BG06_9SPHN</name>
<keyword evidence="4 6" id="KW-1133">Transmembrane helix</keyword>
<evidence type="ECO:0000256" key="6">
    <source>
        <dbReference type="SAM" id="Phobius"/>
    </source>
</evidence>
<feature type="transmembrane region" description="Helical" evidence="6">
    <location>
        <begin position="30"/>
        <end position="52"/>
    </location>
</feature>
<protein>
    <submittedName>
        <fullName evidence="8">Polysaccharide synthesis protein GtrA</fullName>
    </submittedName>
</protein>
<dbReference type="GO" id="GO:0000271">
    <property type="term" value="P:polysaccharide biosynthetic process"/>
    <property type="evidence" value="ECO:0007669"/>
    <property type="project" value="InterPro"/>
</dbReference>
<feature type="transmembrane region" description="Helical" evidence="6">
    <location>
        <begin position="5"/>
        <end position="24"/>
    </location>
</feature>
<dbReference type="GO" id="GO:0005886">
    <property type="term" value="C:plasma membrane"/>
    <property type="evidence" value="ECO:0007669"/>
    <property type="project" value="TreeGrafter"/>
</dbReference>
<keyword evidence="9" id="KW-1185">Reference proteome</keyword>
<evidence type="ECO:0000313" key="8">
    <source>
        <dbReference type="EMBL" id="AJP74587.1"/>
    </source>
</evidence>
<comment type="subcellular location">
    <subcellularLocation>
        <location evidence="1">Membrane</location>
        <topology evidence="1">Multi-pass membrane protein</topology>
    </subcellularLocation>
</comment>
<dbReference type="OrthoDB" id="8454931at2"/>
<accession>A0A7U5BG06</accession>
<dbReference type="InterPro" id="IPR007267">
    <property type="entry name" value="GtrA_DPMS_TM"/>
</dbReference>
<keyword evidence="3 6" id="KW-0812">Transmembrane</keyword>
<dbReference type="KEGG" id="sphi:TS85_16650"/>
<organism evidence="8 9">
    <name type="scientific">Sphingomonas hengshuiensis</name>
    <dbReference type="NCBI Taxonomy" id="1609977"/>
    <lineage>
        <taxon>Bacteria</taxon>
        <taxon>Pseudomonadati</taxon>
        <taxon>Pseudomonadota</taxon>
        <taxon>Alphaproteobacteria</taxon>
        <taxon>Sphingomonadales</taxon>
        <taxon>Sphingomonadaceae</taxon>
        <taxon>Sphingomonas</taxon>
    </lineage>
</organism>
<keyword evidence="5 6" id="KW-0472">Membrane</keyword>
<evidence type="ECO:0000256" key="3">
    <source>
        <dbReference type="ARBA" id="ARBA00022692"/>
    </source>
</evidence>
<evidence type="ECO:0000256" key="5">
    <source>
        <dbReference type="ARBA" id="ARBA00023136"/>
    </source>
</evidence>
<feature type="transmembrane region" description="Helical" evidence="6">
    <location>
        <begin position="101"/>
        <end position="119"/>
    </location>
</feature>